<dbReference type="PROSITE" id="PS50931">
    <property type="entry name" value="HTH_LYSR"/>
    <property type="match status" value="1"/>
</dbReference>
<evidence type="ECO:0000256" key="4">
    <source>
        <dbReference type="ARBA" id="ARBA00023163"/>
    </source>
</evidence>
<dbReference type="Gene3D" id="3.40.190.10">
    <property type="entry name" value="Periplasmic binding protein-like II"/>
    <property type="match status" value="2"/>
</dbReference>
<dbReference type="RefSeq" id="WP_278157280.1">
    <property type="nucleotide sequence ID" value="NZ_CP121252.1"/>
</dbReference>
<comment type="similarity">
    <text evidence="1">Belongs to the LysR transcriptional regulatory family.</text>
</comment>
<dbReference type="InterPro" id="IPR000847">
    <property type="entry name" value="LysR_HTH_N"/>
</dbReference>
<evidence type="ECO:0000256" key="3">
    <source>
        <dbReference type="ARBA" id="ARBA00023125"/>
    </source>
</evidence>
<dbReference type="Pfam" id="PF03466">
    <property type="entry name" value="LysR_substrate"/>
    <property type="match status" value="1"/>
</dbReference>
<dbReference type="InterPro" id="IPR005119">
    <property type="entry name" value="LysR_subst-bd"/>
</dbReference>
<dbReference type="EMBL" id="CP121252">
    <property type="protein sequence ID" value="WFP16119.1"/>
    <property type="molecule type" value="Genomic_DNA"/>
</dbReference>
<dbReference type="SUPFAM" id="SSF46785">
    <property type="entry name" value="Winged helix' DNA-binding domain"/>
    <property type="match status" value="1"/>
</dbReference>
<accession>A0ABY8H4Q3</accession>
<keyword evidence="2" id="KW-0805">Transcription regulation</keyword>
<dbReference type="Gene3D" id="1.10.10.10">
    <property type="entry name" value="Winged helix-like DNA-binding domain superfamily/Winged helix DNA-binding domain"/>
    <property type="match status" value="1"/>
</dbReference>
<protein>
    <submittedName>
        <fullName evidence="6">LysR substrate-binding domain-containing protein</fullName>
    </submittedName>
</protein>
<evidence type="ECO:0000313" key="6">
    <source>
        <dbReference type="EMBL" id="WFP16119.1"/>
    </source>
</evidence>
<evidence type="ECO:0000256" key="1">
    <source>
        <dbReference type="ARBA" id="ARBA00009437"/>
    </source>
</evidence>
<name>A0ABY8H4Q3_9MICC</name>
<dbReference type="PANTHER" id="PTHR30346:SF0">
    <property type="entry name" value="HCA OPERON TRANSCRIPTIONAL ACTIVATOR HCAR"/>
    <property type="match status" value="1"/>
</dbReference>
<dbReference type="Proteomes" id="UP001219037">
    <property type="component" value="Chromosome"/>
</dbReference>
<feature type="domain" description="HTH lysR-type" evidence="5">
    <location>
        <begin position="1"/>
        <end position="59"/>
    </location>
</feature>
<keyword evidence="4" id="KW-0804">Transcription</keyword>
<evidence type="ECO:0000313" key="7">
    <source>
        <dbReference type="Proteomes" id="UP001219037"/>
    </source>
</evidence>
<proteinExistence type="inferred from homology"/>
<dbReference type="Pfam" id="PF00126">
    <property type="entry name" value="HTH_1"/>
    <property type="match status" value="1"/>
</dbReference>
<dbReference type="PANTHER" id="PTHR30346">
    <property type="entry name" value="TRANSCRIPTIONAL DUAL REGULATOR HCAR-RELATED"/>
    <property type="match status" value="1"/>
</dbReference>
<keyword evidence="3" id="KW-0238">DNA-binding</keyword>
<evidence type="ECO:0000259" key="5">
    <source>
        <dbReference type="PROSITE" id="PS50931"/>
    </source>
</evidence>
<dbReference type="SUPFAM" id="SSF53850">
    <property type="entry name" value="Periplasmic binding protein-like II"/>
    <property type="match status" value="1"/>
</dbReference>
<dbReference type="InterPro" id="IPR036388">
    <property type="entry name" value="WH-like_DNA-bd_sf"/>
</dbReference>
<sequence length="303" mass="32767">MTLRQLECFASIAQMGSIAAAAENLHISRTSVTDALDTLEKITGTQLCVRSRSTGVELTVAGEDFLTRAEEILSAAERLESPVSDQGLQGALSVGCFSSLAPTVLPAVWAELSQEHPELELTVTSTHRDDMLAGLNSGVFDVILGYNLNVLPGISTATLYDTQMYALLPADHRLAAGPMARIEDLAQEPLLLMDVSPSREDILSYFAHHTVTPQVRFRSPHFELIRSLVARGLGYSLFIQRPAGDQSYEGLPLACLPLDPPTHVERTCVAWSRKRAPSALIRAFVAAAQRHGEGLRPSSHGTA</sequence>
<dbReference type="InterPro" id="IPR036390">
    <property type="entry name" value="WH_DNA-bd_sf"/>
</dbReference>
<evidence type="ECO:0000256" key="2">
    <source>
        <dbReference type="ARBA" id="ARBA00023015"/>
    </source>
</evidence>
<organism evidence="6 7">
    <name type="scientific">Citricoccus muralis</name>
    <dbReference type="NCBI Taxonomy" id="169134"/>
    <lineage>
        <taxon>Bacteria</taxon>
        <taxon>Bacillati</taxon>
        <taxon>Actinomycetota</taxon>
        <taxon>Actinomycetes</taxon>
        <taxon>Micrococcales</taxon>
        <taxon>Micrococcaceae</taxon>
        <taxon>Citricoccus</taxon>
    </lineage>
</organism>
<reference evidence="6 7" key="1">
    <citation type="submission" date="2023-04" db="EMBL/GenBank/DDBJ databases">
        <title>Funneling lignin-derived compounds into biodiesel using alkali-halophilic Citricoccus sp. P2.</title>
        <authorList>
            <person name="Luo C.-B."/>
        </authorList>
    </citation>
    <scope>NUCLEOTIDE SEQUENCE [LARGE SCALE GENOMIC DNA]</scope>
    <source>
        <strain evidence="6 7">P2</strain>
    </source>
</reference>
<keyword evidence="7" id="KW-1185">Reference proteome</keyword>
<gene>
    <name evidence="6" type="ORF">P8192_12075</name>
</gene>